<dbReference type="SUPFAM" id="SSF53850">
    <property type="entry name" value="Periplasmic binding protein-like II"/>
    <property type="match status" value="1"/>
</dbReference>
<keyword evidence="3" id="KW-1185">Reference proteome</keyword>
<feature type="chain" id="PRO_5033038890" evidence="1">
    <location>
        <begin position="28"/>
        <end position="296"/>
    </location>
</feature>
<organism evidence="2 3">
    <name type="scientific">Spartinivicinus marinus</name>
    <dbReference type="NCBI Taxonomy" id="2994442"/>
    <lineage>
        <taxon>Bacteria</taxon>
        <taxon>Pseudomonadati</taxon>
        <taxon>Pseudomonadota</taxon>
        <taxon>Gammaproteobacteria</taxon>
        <taxon>Oceanospirillales</taxon>
        <taxon>Zooshikellaceae</taxon>
        <taxon>Spartinivicinus</taxon>
    </lineage>
</organism>
<evidence type="ECO:0000256" key="1">
    <source>
        <dbReference type="SAM" id="SignalP"/>
    </source>
</evidence>
<accession>A0A853ILR9</accession>
<protein>
    <submittedName>
        <fullName evidence="2">Amino acid ABC transporter substrate-binding protein</fullName>
    </submittedName>
</protein>
<sequence>MVCLKFSNIIFPILIFVSLISSSCSIASSVTEIIYPPRESADDKRDDDIVELLEKILIITEPEFGKYEMRSSIPMNEARYTELLSNNKILSIIWTSVTKELEYKLLPIRIPIRKGVLGYRIFLIRKNDQQLFENIKSLDELKKMKVGQGHFWNDVKVFEENGFKVVTGSNYEGLFGMLSEDRFDYFSRGFNEAPIEYDARKDKYPNLFIERKLLLYYPWPKFFYVAPTNIKLAARIEAGFRALIDNGTHEIWFQKYNQAAIEKANLRTRRLFKLKNPLLPASVPLDQDNLWFDPLQ</sequence>
<dbReference type="PROSITE" id="PS51257">
    <property type="entry name" value="PROKAR_LIPOPROTEIN"/>
    <property type="match status" value="1"/>
</dbReference>
<dbReference type="EMBL" id="JACCKB010000048">
    <property type="protein sequence ID" value="NYZ68706.1"/>
    <property type="molecule type" value="Genomic_DNA"/>
</dbReference>
<comment type="caution">
    <text evidence="2">The sequence shown here is derived from an EMBL/GenBank/DDBJ whole genome shotgun (WGS) entry which is preliminary data.</text>
</comment>
<proteinExistence type="predicted"/>
<reference evidence="2 3" key="1">
    <citation type="submission" date="2020-07" db="EMBL/GenBank/DDBJ databases">
        <title>Endozoicomonas sp. nov., isolated from sediment.</title>
        <authorList>
            <person name="Gu T."/>
        </authorList>
    </citation>
    <scope>NUCLEOTIDE SEQUENCE [LARGE SCALE GENOMIC DNA]</scope>
    <source>
        <strain evidence="2 3">SM1973</strain>
    </source>
</reference>
<dbReference type="AlphaFoldDB" id="A0A853ILR9"/>
<gene>
    <name evidence="2" type="ORF">H0A36_22065</name>
</gene>
<evidence type="ECO:0000313" key="2">
    <source>
        <dbReference type="EMBL" id="NYZ68706.1"/>
    </source>
</evidence>
<name>A0A853ILR9_9GAMM</name>
<keyword evidence="1" id="KW-0732">Signal</keyword>
<feature type="signal peptide" evidence="1">
    <location>
        <begin position="1"/>
        <end position="27"/>
    </location>
</feature>
<evidence type="ECO:0000313" key="3">
    <source>
        <dbReference type="Proteomes" id="UP000569732"/>
    </source>
</evidence>
<dbReference type="RefSeq" id="WP_180570705.1">
    <property type="nucleotide sequence ID" value="NZ_JACCKB010000048.1"/>
</dbReference>
<dbReference type="Gene3D" id="3.40.190.10">
    <property type="entry name" value="Periplasmic binding protein-like II"/>
    <property type="match status" value="2"/>
</dbReference>
<dbReference type="Proteomes" id="UP000569732">
    <property type="component" value="Unassembled WGS sequence"/>
</dbReference>